<evidence type="ECO:0000313" key="2">
    <source>
        <dbReference type="EMBL" id="KAF3329264.1"/>
    </source>
</evidence>
<dbReference type="Proteomes" id="UP000623129">
    <property type="component" value="Unassembled WGS sequence"/>
</dbReference>
<protein>
    <submittedName>
        <fullName evidence="2">Uncharacterized protein</fullName>
    </submittedName>
</protein>
<dbReference type="PANTHER" id="PTHR33924">
    <property type="entry name" value="CATION-TRANSPORTING ATPASE"/>
    <property type="match status" value="1"/>
</dbReference>
<comment type="caution">
    <text evidence="2">The sequence shown here is derived from an EMBL/GenBank/DDBJ whole genome shotgun (WGS) entry which is preliminary data.</text>
</comment>
<organism evidence="2 3">
    <name type="scientific">Carex littledalei</name>
    <dbReference type="NCBI Taxonomy" id="544730"/>
    <lineage>
        <taxon>Eukaryota</taxon>
        <taxon>Viridiplantae</taxon>
        <taxon>Streptophyta</taxon>
        <taxon>Embryophyta</taxon>
        <taxon>Tracheophyta</taxon>
        <taxon>Spermatophyta</taxon>
        <taxon>Magnoliopsida</taxon>
        <taxon>Liliopsida</taxon>
        <taxon>Poales</taxon>
        <taxon>Cyperaceae</taxon>
        <taxon>Cyperoideae</taxon>
        <taxon>Cariceae</taxon>
        <taxon>Carex</taxon>
        <taxon>Carex subgen. Euthyceras</taxon>
    </lineage>
</organism>
<name>A0A833VN75_9POAL</name>
<proteinExistence type="predicted"/>
<evidence type="ECO:0000313" key="3">
    <source>
        <dbReference type="Proteomes" id="UP000623129"/>
    </source>
</evidence>
<dbReference type="AlphaFoldDB" id="A0A833VN75"/>
<dbReference type="PANTHER" id="PTHR33924:SF1">
    <property type="entry name" value="DNA-DIRECTED RNA POLYMERASE SUBUNIT BETA"/>
    <property type="match status" value="1"/>
</dbReference>
<dbReference type="OrthoDB" id="1907176at2759"/>
<reference evidence="2" key="1">
    <citation type="submission" date="2020-01" db="EMBL/GenBank/DDBJ databases">
        <title>Genome sequence of Kobresia littledalei, the first chromosome-level genome in the family Cyperaceae.</title>
        <authorList>
            <person name="Qu G."/>
        </authorList>
    </citation>
    <scope>NUCLEOTIDE SEQUENCE</scope>
    <source>
        <strain evidence="2">C.B.Clarke</strain>
        <tissue evidence="2">Leaf</tissue>
    </source>
</reference>
<gene>
    <name evidence="2" type="ORF">FCM35_KLT06342</name>
</gene>
<feature type="region of interest" description="Disordered" evidence="1">
    <location>
        <begin position="107"/>
        <end position="127"/>
    </location>
</feature>
<dbReference type="EMBL" id="SWLB01000015">
    <property type="protein sequence ID" value="KAF3329264.1"/>
    <property type="molecule type" value="Genomic_DNA"/>
</dbReference>
<evidence type="ECO:0000256" key="1">
    <source>
        <dbReference type="SAM" id="MobiDB-lite"/>
    </source>
</evidence>
<sequence length="281" mass="31164">MSGNPIDGTARSHRQVLGNLTNTVLGNVTSTLGKRPVPFDLANPTLEGKETIGCEKITSPVAKRRTGNYFSLERSGGFTMENYGTASNNKGLYFSNLMSELGAQGIDMKGREPSPDSELNLEEDYESENEEPLKYNTSCSSNIFSALNSEVLKLGCTGVPEKSCSCSFCIKAAYMWADLHYQDTRGRLSALKKSRRLARLLEGKLHAQQLNRKVLAENSKQASDIELELMHQWRSLFRHSENIFSHETSELHSTLLNLEELRENCKQDLHSVSGVSGPNNG</sequence>
<accession>A0A833VN75</accession>
<keyword evidence="3" id="KW-1185">Reference proteome</keyword>